<dbReference type="PIRSF" id="PIRSF000126">
    <property type="entry name" value="11-beta-HSD1"/>
    <property type="match status" value="1"/>
</dbReference>
<sequence length="238" mass="25250">MESLQGKIALVTGAGKGIGRAVALALAQEGVHVGLLARTASDLESLATEIATHGVKTASAVADIADRSAVEAAIAQIQQELGDIDILINNAGIGTFAKFLEMEPEQWEHIIQVNLLGTYYVTRAVLPGMISRQTGDIINISSTSGQRAAAGTSAYSASKFAVLGLSEALMQEVRKHNIRVSALTPSTVATPLALDNKLTDGNPEKVMQPEDLAEFMIAQLKLNRRIFIKEAGMWSTNP</sequence>
<dbReference type="Proteomes" id="UP000199029">
    <property type="component" value="Unassembled WGS sequence"/>
</dbReference>
<accession>A0A1I5ZM82</accession>
<evidence type="ECO:0000256" key="2">
    <source>
        <dbReference type="ARBA" id="ARBA00023002"/>
    </source>
</evidence>
<keyword evidence="2" id="KW-0560">Oxidoreductase</keyword>
<dbReference type="InterPro" id="IPR057326">
    <property type="entry name" value="KR_dom"/>
</dbReference>
<dbReference type="NCBIfam" id="NF005806">
    <property type="entry name" value="PRK07666.1"/>
    <property type="match status" value="1"/>
</dbReference>
<dbReference type="GO" id="GO:0016020">
    <property type="term" value="C:membrane"/>
    <property type="evidence" value="ECO:0007669"/>
    <property type="project" value="TreeGrafter"/>
</dbReference>
<dbReference type="RefSeq" id="WP_092675100.1">
    <property type="nucleotide sequence ID" value="NZ_FOXS01000004.1"/>
</dbReference>
<feature type="domain" description="Ketoreductase" evidence="4">
    <location>
        <begin position="7"/>
        <end position="195"/>
    </location>
</feature>
<dbReference type="InterPro" id="IPR002347">
    <property type="entry name" value="SDR_fam"/>
</dbReference>
<keyword evidence="6" id="KW-1185">Reference proteome</keyword>
<protein>
    <submittedName>
        <fullName evidence="5">3-oxoacyl-[acyl-carrier protein] reductase</fullName>
    </submittedName>
</protein>
<dbReference type="PANTHER" id="PTHR44196:SF1">
    <property type="entry name" value="DEHYDROGENASE_REDUCTASE SDR FAMILY MEMBER 7B"/>
    <property type="match status" value="1"/>
</dbReference>
<dbReference type="PRINTS" id="PR00081">
    <property type="entry name" value="GDHRDH"/>
</dbReference>
<name>A0A1I5ZM82_HYMAR</name>
<dbReference type="Gene3D" id="3.40.50.720">
    <property type="entry name" value="NAD(P)-binding Rossmann-like Domain"/>
    <property type="match status" value="1"/>
</dbReference>
<dbReference type="OrthoDB" id="9810734at2"/>
<evidence type="ECO:0000259" key="4">
    <source>
        <dbReference type="SMART" id="SM00822"/>
    </source>
</evidence>
<dbReference type="PANTHER" id="PTHR44196">
    <property type="entry name" value="DEHYDROGENASE/REDUCTASE SDR FAMILY MEMBER 7B"/>
    <property type="match status" value="1"/>
</dbReference>
<dbReference type="STRING" id="1227077.SAMN04515668_3011"/>
<dbReference type="InterPro" id="IPR020904">
    <property type="entry name" value="Sc_DH/Rdtase_CS"/>
</dbReference>
<organism evidence="5 6">
    <name type="scientific">Hymenobacter arizonensis</name>
    <name type="common">Siccationidurans arizonensis</name>
    <dbReference type="NCBI Taxonomy" id="1227077"/>
    <lineage>
        <taxon>Bacteria</taxon>
        <taxon>Pseudomonadati</taxon>
        <taxon>Bacteroidota</taxon>
        <taxon>Cytophagia</taxon>
        <taxon>Cytophagales</taxon>
        <taxon>Hymenobacteraceae</taxon>
        <taxon>Hymenobacter</taxon>
    </lineage>
</organism>
<evidence type="ECO:0000313" key="6">
    <source>
        <dbReference type="Proteomes" id="UP000199029"/>
    </source>
</evidence>
<dbReference type="EMBL" id="FOXS01000004">
    <property type="protein sequence ID" value="SFQ57277.1"/>
    <property type="molecule type" value="Genomic_DNA"/>
</dbReference>
<comment type="similarity">
    <text evidence="1 3">Belongs to the short-chain dehydrogenases/reductases (SDR) family.</text>
</comment>
<dbReference type="SUPFAM" id="SSF51735">
    <property type="entry name" value="NAD(P)-binding Rossmann-fold domains"/>
    <property type="match status" value="1"/>
</dbReference>
<dbReference type="PRINTS" id="PR00080">
    <property type="entry name" value="SDRFAMILY"/>
</dbReference>
<evidence type="ECO:0000313" key="5">
    <source>
        <dbReference type="EMBL" id="SFQ57277.1"/>
    </source>
</evidence>
<proteinExistence type="inferred from homology"/>
<dbReference type="CDD" id="cd05233">
    <property type="entry name" value="SDR_c"/>
    <property type="match status" value="1"/>
</dbReference>
<dbReference type="AlphaFoldDB" id="A0A1I5ZM82"/>
<dbReference type="FunFam" id="3.40.50.720:FF:000047">
    <property type="entry name" value="NADP-dependent L-serine/L-allo-threonine dehydrogenase"/>
    <property type="match status" value="1"/>
</dbReference>
<dbReference type="Pfam" id="PF00106">
    <property type="entry name" value="adh_short"/>
    <property type="match status" value="1"/>
</dbReference>
<reference evidence="6" key="1">
    <citation type="submission" date="2016-10" db="EMBL/GenBank/DDBJ databases">
        <authorList>
            <person name="Varghese N."/>
            <person name="Submissions S."/>
        </authorList>
    </citation>
    <scope>NUCLEOTIDE SEQUENCE [LARGE SCALE GENOMIC DNA]</scope>
    <source>
        <strain evidence="6">OR362-8,ATCC BAA-1266,JCM 13504</strain>
    </source>
</reference>
<evidence type="ECO:0000256" key="3">
    <source>
        <dbReference type="RuleBase" id="RU000363"/>
    </source>
</evidence>
<dbReference type="GO" id="GO:0016616">
    <property type="term" value="F:oxidoreductase activity, acting on the CH-OH group of donors, NAD or NADP as acceptor"/>
    <property type="evidence" value="ECO:0007669"/>
    <property type="project" value="UniProtKB-ARBA"/>
</dbReference>
<dbReference type="PROSITE" id="PS00061">
    <property type="entry name" value="ADH_SHORT"/>
    <property type="match status" value="1"/>
</dbReference>
<gene>
    <name evidence="5" type="ORF">SAMN04515668_3011</name>
</gene>
<dbReference type="InterPro" id="IPR036291">
    <property type="entry name" value="NAD(P)-bd_dom_sf"/>
</dbReference>
<dbReference type="SMART" id="SM00822">
    <property type="entry name" value="PKS_KR"/>
    <property type="match status" value="1"/>
</dbReference>
<evidence type="ECO:0000256" key="1">
    <source>
        <dbReference type="ARBA" id="ARBA00006484"/>
    </source>
</evidence>